<dbReference type="AlphaFoldDB" id="A0A8J3EJR7"/>
<dbReference type="EMBL" id="BMJV01000014">
    <property type="protein sequence ID" value="GGG87530.1"/>
    <property type="molecule type" value="Genomic_DNA"/>
</dbReference>
<keyword evidence="1" id="KW-1133">Transmembrane helix</keyword>
<dbReference type="RefSeq" id="WP_188792200.1">
    <property type="nucleotide sequence ID" value="NZ_BMJV01000014.1"/>
</dbReference>
<dbReference type="PANTHER" id="PTHR37314:SF4">
    <property type="entry name" value="UPF0700 TRANSMEMBRANE PROTEIN YOAK"/>
    <property type="match status" value="1"/>
</dbReference>
<evidence type="ECO:0000313" key="2">
    <source>
        <dbReference type="EMBL" id="GGG87530.1"/>
    </source>
</evidence>
<organism evidence="2 3">
    <name type="scientific">Salipiger pallidus</name>
    <dbReference type="NCBI Taxonomy" id="1775170"/>
    <lineage>
        <taxon>Bacteria</taxon>
        <taxon>Pseudomonadati</taxon>
        <taxon>Pseudomonadota</taxon>
        <taxon>Alphaproteobacteria</taxon>
        <taxon>Rhodobacterales</taxon>
        <taxon>Roseobacteraceae</taxon>
        <taxon>Salipiger</taxon>
    </lineage>
</organism>
<reference evidence="2" key="2">
    <citation type="submission" date="2020-09" db="EMBL/GenBank/DDBJ databases">
        <authorList>
            <person name="Sun Q."/>
            <person name="Zhou Y."/>
        </authorList>
    </citation>
    <scope>NUCLEOTIDE SEQUENCE</scope>
    <source>
        <strain evidence="2">CGMCC 1.15762</strain>
    </source>
</reference>
<feature type="transmembrane region" description="Helical" evidence="1">
    <location>
        <begin position="121"/>
        <end position="139"/>
    </location>
</feature>
<dbReference type="InterPro" id="IPR010699">
    <property type="entry name" value="DUF1275"/>
</dbReference>
<name>A0A8J3EJR7_9RHOB</name>
<keyword evidence="1" id="KW-0472">Membrane</keyword>
<dbReference type="PANTHER" id="PTHR37314">
    <property type="entry name" value="SLR0142 PROTEIN"/>
    <property type="match status" value="1"/>
</dbReference>
<evidence type="ECO:0000313" key="3">
    <source>
        <dbReference type="Proteomes" id="UP000617145"/>
    </source>
</evidence>
<evidence type="ECO:0000256" key="1">
    <source>
        <dbReference type="SAM" id="Phobius"/>
    </source>
</evidence>
<feature type="transmembrane region" description="Helical" evidence="1">
    <location>
        <begin position="94"/>
        <end position="115"/>
    </location>
</feature>
<gene>
    <name evidence="2" type="ORF">GCM10011415_42630</name>
</gene>
<feature type="transmembrane region" description="Helical" evidence="1">
    <location>
        <begin position="181"/>
        <end position="201"/>
    </location>
</feature>
<proteinExistence type="predicted"/>
<keyword evidence="1" id="KW-0812">Transmembrane</keyword>
<protein>
    <submittedName>
        <fullName evidence="2">DUF1275 family protein</fullName>
    </submittedName>
</protein>
<dbReference type="Pfam" id="PF06912">
    <property type="entry name" value="DUF1275"/>
    <property type="match status" value="1"/>
</dbReference>
<feature type="transmembrane region" description="Helical" evidence="1">
    <location>
        <begin position="59"/>
        <end position="82"/>
    </location>
</feature>
<keyword evidence="3" id="KW-1185">Reference proteome</keyword>
<reference evidence="2" key="1">
    <citation type="journal article" date="2014" name="Int. J. Syst. Evol. Microbiol.">
        <title>Complete genome sequence of Corynebacterium casei LMG S-19264T (=DSM 44701T), isolated from a smear-ripened cheese.</title>
        <authorList>
            <consortium name="US DOE Joint Genome Institute (JGI-PGF)"/>
            <person name="Walter F."/>
            <person name="Albersmeier A."/>
            <person name="Kalinowski J."/>
            <person name="Ruckert C."/>
        </authorList>
    </citation>
    <scope>NUCLEOTIDE SEQUENCE</scope>
    <source>
        <strain evidence="2">CGMCC 1.15762</strain>
    </source>
</reference>
<feature type="transmembrane region" description="Helical" evidence="1">
    <location>
        <begin position="12"/>
        <end position="39"/>
    </location>
</feature>
<dbReference type="Proteomes" id="UP000617145">
    <property type="component" value="Unassembled WGS sequence"/>
</dbReference>
<sequence length="230" mass="23661">MLGREGADRTRLIDLRLAALLSAVAGGLNATGFEVAGLFSANMTGNVSALADQLGSGRVGLALLFAIVVVVFIFGALVAGLVIELGRKRQFCGVYAAVVLVEAGLLGGLGLAGFAGWQGAQGTPLIVVLSFLLGLQNAVTTRISAARVRTTHVSGMATDIGLALAGLWVSGTREAQFREQLGLHLTTIASFLVGGIAGAVLHRTVGPLTFVLFALPLALIACRELSRQAR</sequence>
<feature type="transmembrane region" description="Helical" evidence="1">
    <location>
        <begin position="207"/>
        <end position="226"/>
    </location>
</feature>
<comment type="caution">
    <text evidence="2">The sequence shown here is derived from an EMBL/GenBank/DDBJ whole genome shotgun (WGS) entry which is preliminary data.</text>
</comment>
<accession>A0A8J3EJR7</accession>